<name>A0A9P6Q3T9_9FUNG</name>
<reference evidence="3" key="1">
    <citation type="journal article" date="2020" name="Fungal Divers.">
        <title>Resolving the Mortierellaceae phylogeny through synthesis of multi-gene phylogenetics and phylogenomics.</title>
        <authorList>
            <person name="Vandepol N."/>
            <person name="Liber J."/>
            <person name="Desiro A."/>
            <person name="Na H."/>
            <person name="Kennedy M."/>
            <person name="Barry K."/>
            <person name="Grigoriev I.V."/>
            <person name="Miller A.N."/>
            <person name="O'Donnell K."/>
            <person name="Stajich J.E."/>
            <person name="Bonito G."/>
        </authorList>
    </citation>
    <scope>NUCLEOTIDE SEQUENCE</scope>
    <source>
        <strain evidence="3">BC1065</strain>
    </source>
</reference>
<dbReference type="Pfam" id="PF09739">
    <property type="entry name" value="MCM_bind"/>
    <property type="match status" value="1"/>
</dbReference>
<evidence type="ECO:0000313" key="4">
    <source>
        <dbReference type="Proteomes" id="UP000807716"/>
    </source>
</evidence>
<sequence>MPLTSCMFNVAIYASVSEQIGALSLGDVASGAAPERFPFPATEHTAVIIKRHLMEANELSVADMVEVIGVLGSKEHLPVDDYAPSEDAAAFPTIHAIIVRKISDHGHPDLDHDGPKEADVDQVRQSTQQTREALIDYLSAPLYGDKLAAELVLLHLLARIHTRSNGLVLGKFSLNLKEPTVRSAAFPILSQALGSILPKFYALPLSLKTLNDHFFFPRGGEGLSSGILQVTKGTSLLLDETAMEEGTLNDKGVKNVKAIADLSVYQTLGYVFPFNNLDISTDVSLLIVSSGSSLIPVDCSLKLKHIVGEPTIQEVAESRLVEFRKYLSVLRMAEYKFSEEMAQEIETEFMQQRKEASAKGTPLMTPNELAFNVGLARLVSLSRGDLTLTREAWTHAKDLAAQIRSRSNGSSQ</sequence>
<organism evidence="3 4">
    <name type="scientific">Actinomortierella ambigua</name>
    <dbReference type="NCBI Taxonomy" id="1343610"/>
    <lineage>
        <taxon>Eukaryota</taxon>
        <taxon>Fungi</taxon>
        <taxon>Fungi incertae sedis</taxon>
        <taxon>Mucoromycota</taxon>
        <taxon>Mortierellomycotina</taxon>
        <taxon>Mortierellomycetes</taxon>
        <taxon>Mortierellales</taxon>
        <taxon>Mortierellaceae</taxon>
        <taxon>Actinomortierella</taxon>
    </lineage>
</organism>
<evidence type="ECO:0000256" key="1">
    <source>
        <dbReference type="ARBA" id="ARBA00004123"/>
    </source>
</evidence>
<accession>A0A9P6Q3T9</accession>
<dbReference type="PANTHER" id="PTHR13489">
    <property type="entry name" value="MINI-CHROMOSOME MAINTENANCE COMPLEX-BINDING PROTEIN"/>
    <property type="match status" value="1"/>
</dbReference>
<dbReference type="GO" id="GO:0005634">
    <property type="term" value="C:nucleus"/>
    <property type="evidence" value="ECO:0007669"/>
    <property type="project" value="UniProtKB-SubCell"/>
</dbReference>
<dbReference type="OrthoDB" id="329666at2759"/>
<dbReference type="EMBL" id="JAAAJB010000262">
    <property type="protein sequence ID" value="KAG0260041.1"/>
    <property type="molecule type" value="Genomic_DNA"/>
</dbReference>
<dbReference type="GO" id="GO:0003682">
    <property type="term" value="F:chromatin binding"/>
    <property type="evidence" value="ECO:0007669"/>
    <property type="project" value="TreeGrafter"/>
</dbReference>
<protein>
    <recommendedName>
        <fullName evidence="5">Mini-chromosome maintenance complex-binding protein</fullName>
    </recommendedName>
</protein>
<keyword evidence="4" id="KW-1185">Reference proteome</keyword>
<proteinExistence type="predicted"/>
<keyword evidence="2" id="KW-0539">Nucleus</keyword>
<dbReference type="Proteomes" id="UP000807716">
    <property type="component" value="Unassembled WGS sequence"/>
</dbReference>
<dbReference type="AlphaFoldDB" id="A0A9P6Q3T9"/>
<dbReference type="InterPro" id="IPR019140">
    <property type="entry name" value="MCM_complex-bd"/>
</dbReference>
<comment type="caution">
    <text evidence="3">The sequence shown here is derived from an EMBL/GenBank/DDBJ whole genome shotgun (WGS) entry which is preliminary data.</text>
</comment>
<evidence type="ECO:0000313" key="3">
    <source>
        <dbReference type="EMBL" id="KAG0260041.1"/>
    </source>
</evidence>
<evidence type="ECO:0008006" key="5">
    <source>
        <dbReference type="Google" id="ProtNLM"/>
    </source>
</evidence>
<dbReference type="PANTHER" id="PTHR13489:SF0">
    <property type="entry name" value="MINI-CHROMOSOME MAINTENANCE COMPLEX-BINDING PROTEIN"/>
    <property type="match status" value="1"/>
</dbReference>
<evidence type="ECO:0000256" key="2">
    <source>
        <dbReference type="ARBA" id="ARBA00023242"/>
    </source>
</evidence>
<dbReference type="GO" id="GO:0006261">
    <property type="term" value="P:DNA-templated DNA replication"/>
    <property type="evidence" value="ECO:0007669"/>
    <property type="project" value="TreeGrafter"/>
</dbReference>
<comment type="subcellular location">
    <subcellularLocation>
        <location evidence="1">Nucleus</location>
    </subcellularLocation>
</comment>
<gene>
    <name evidence="3" type="ORF">DFQ27_003767</name>
</gene>